<evidence type="ECO:0000313" key="2">
    <source>
        <dbReference type="Proteomes" id="UP000887116"/>
    </source>
</evidence>
<accession>A0A8X6J704</accession>
<reference evidence="1" key="1">
    <citation type="submission" date="2020-07" db="EMBL/GenBank/DDBJ databases">
        <title>Multicomponent nature underlies the extraordinary mechanical properties of spider dragline silk.</title>
        <authorList>
            <person name="Kono N."/>
            <person name="Nakamura H."/>
            <person name="Mori M."/>
            <person name="Yoshida Y."/>
            <person name="Ohtoshi R."/>
            <person name="Malay A.D."/>
            <person name="Moran D.A.P."/>
            <person name="Tomita M."/>
            <person name="Numata K."/>
            <person name="Arakawa K."/>
        </authorList>
    </citation>
    <scope>NUCLEOTIDE SEQUENCE</scope>
</reference>
<keyword evidence="2" id="KW-1185">Reference proteome</keyword>
<comment type="caution">
    <text evidence="1">The sequence shown here is derived from an EMBL/GenBank/DDBJ whole genome shotgun (WGS) entry which is preliminary data.</text>
</comment>
<name>A0A8X6J704_TRICU</name>
<dbReference type="Proteomes" id="UP000887116">
    <property type="component" value="Unassembled WGS sequence"/>
</dbReference>
<gene>
    <name evidence="1" type="ORF">TNCT_295421</name>
</gene>
<dbReference type="OrthoDB" id="6431443at2759"/>
<dbReference type="Gene3D" id="2.30.29.30">
    <property type="entry name" value="Pleckstrin-homology domain (PH domain)/Phosphotyrosine-binding domain (PTB)"/>
    <property type="match status" value="1"/>
</dbReference>
<organism evidence="1 2">
    <name type="scientific">Trichonephila clavata</name>
    <name type="common">Joro spider</name>
    <name type="synonym">Nephila clavata</name>
    <dbReference type="NCBI Taxonomy" id="2740835"/>
    <lineage>
        <taxon>Eukaryota</taxon>
        <taxon>Metazoa</taxon>
        <taxon>Ecdysozoa</taxon>
        <taxon>Arthropoda</taxon>
        <taxon>Chelicerata</taxon>
        <taxon>Arachnida</taxon>
        <taxon>Araneae</taxon>
        <taxon>Araneomorphae</taxon>
        <taxon>Entelegynae</taxon>
        <taxon>Araneoidea</taxon>
        <taxon>Nephilidae</taxon>
        <taxon>Trichonephila</taxon>
    </lineage>
</organism>
<dbReference type="EMBL" id="BMAO01018384">
    <property type="protein sequence ID" value="GFR22980.1"/>
    <property type="molecule type" value="Genomic_DNA"/>
</dbReference>
<protein>
    <submittedName>
        <fullName evidence="1">Uncharacterized protein</fullName>
    </submittedName>
</protein>
<proteinExistence type="predicted"/>
<sequence length="66" mass="7132">MDAMGAIYLCQCVTKEVHVVPQDVCAGPHANGGSQPQREGHQDTLISQSQNTLTMTQLLFSADTEE</sequence>
<dbReference type="AlphaFoldDB" id="A0A8X6J704"/>
<dbReference type="InterPro" id="IPR011993">
    <property type="entry name" value="PH-like_dom_sf"/>
</dbReference>
<evidence type="ECO:0000313" key="1">
    <source>
        <dbReference type="EMBL" id="GFR22980.1"/>
    </source>
</evidence>